<feature type="signal peptide" evidence="1">
    <location>
        <begin position="1"/>
        <end position="23"/>
    </location>
</feature>
<comment type="caution">
    <text evidence="2">The sequence shown here is derived from an EMBL/GenBank/DDBJ whole genome shotgun (WGS) entry which is preliminary data.</text>
</comment>
<evidence type="ECO:0000313" key="3">
    <source>
        <dbReference type="Proteomes" id="UP000332515"/>
    </source>
</evidence>
<dbReference type="AlphaFoldDB" id="A0A6A7Y0Q5"/>
<dbReference type="Proteomes" id="UP000332515">
    <property type="component" value="Unassembled WGS sequence"/>
</dbReference>
<organism evidence="2 3">
    <name type="scientific">Segnochrobactrum spirostomi</name>
    <dbReference type="NCBI Taxonomy" id="2608987"/>
    <lineage>
        <taxon>Bacteria</taxon>
        <taxon>Pseudomonadati</taxon>
        <taxon>Pseudomonadota</taxon>
        <taxon>Alphaproteobacteria</taxon>
        <taxon>Hyphomicrobiales</taxon>
        <taxon>Segnochrobactraceae</taxon>
        <taxon>Segnochrobactrum</taxon>
    </lineage>
</organism>
<evidence type="ECO:0000313" key="2">
    <source>
        <dbReference type="EMBL" id="MQT11691.1"/>
    </source>
</evidence>
<proteinExistence type="predicted"/>
<feature type="chain" id="PRO_5025596590" description="Secreted protein" evidence="1">
    <location>
        <begin position="24"/>
        <end position="134"/>
    </location>
</feature>
<accession>A0A6A7Y0Q5</accession>
<keyword evidence="3" id="KW-1185">Reference proteome</keyword>
<reference evidence="2 3" key="1">
    <citation type="submission" date="2019-09" db="EMBL/GenBank/DDBJ databases">
        <title>Segnochrobactrum spirostomi gen. nov., sp. nov., isolated from the ciliate Spirostomum cf. yagiui and description of a novel family, Segnochrobactraceae fam. nov. within the order Rhizobiales of the class Alphaproteobacteria.</title>
        <authorList>
            <person name="Akter S."/>
            <person name="Shazib S.U.A."/>
            <person name="Shin M.K."/>
        </authorList>
    </citation>
    <scope>NUCLEOTIDE SEQUENCE [LARGE SCALE GENOMIC DNA]</scope>
    <source>
        <strain evidence="2 3">Sp-1</strain>
    </source>
</reference>
<evidence type="ECO:0008006" key="4">
    <source>
        <dbReference type="Google" id="ProtNLM"/>
    </source>
</evidence>
<gene>
    <name evidence="2" type="ORF">F0357_03175</name>
</gene>
<protein>
    <recommendedName>
        <fullName evidence="4">Secreted protein</fullName>
    </recommendedName>
</protein>
<keyword evidence="1" id="KW-0732">Signal</keyword>
<evidence type="ECO:0000256" key="1">
    <source>
        <dbReference type="SAM" id="SignalP"/>
    </source>
</evidence>
<dbReference type="EMBL" id="VWNA01000001">
    <property type="protein sequence ID" value="MQT11691.1"/>
    <property type="molecule type" value="Genomic_DNA"/>
</dbReference>
<dbReference type="RefSeq" id="WP_153478649.1">
    <property type="nucleotide sequence ID" value="NZ_VWNA01000001.1"/>
</dbReference>
<sequence>MNRHRLRAFVVVVACAMSGGVLAAEPDDFTARAGSVTIVTPGLWFTLKNTCSGAAYATVGDETCQLAIGSATFLRKLRSGKVPAGYSEMFNACAGSPGGSGKILFVPPVGTATAAVLVDVAPDSTVTIPSKFCE</sequence>
<name>A0A6A7Y0Q5_9HYPH</name>